<accession>A0A8J8WKD9</accession>
<dbReference type="EC" id="3.6.4.10" evidence="4"/>
<feature type="region of interest" description="Disordered" evidence="15">
    <location>
        <begin position="632"/>
        <end position="672"/>
    </location>
</feature>
<keyword evidence="11" id="KW-0143">Chaperone</keyword>
<name>A0A8J8WKD9_9EURO</name>
<dbReference type="FunFam" id="3.30.420.40:FF:000026">
    <property type="entry name" value="Heat shock protein 70"/>
    <property type="match status" value="1"/>
</dbReference>
<evidence type="ECO:0000256" key="14">
    <source>
        <dbReference type="RuleBase" id="RU003322"/>
    </source>
</evidence>
<dbReference type="GO" id="GO:0005524">
    <property type="term" value="F:ATP binding"/>
    <property type="evidence" value="ECO:0007669"/>
    <property type="project" value="UniProtKB-KW"/>
</dbReference>
<dbReference type="EMBL" id="WIWV01000003">
    <property type="protein sequence ID" value="KAF7719832.1"/>
    <property type="molecule type" value="Genomic_DNA"/>
</dbReference>
<dbReference type="InterPro" id="IPR018181">
    <property type="entry name" value="Heat_shock_70_CS"/>
</dbReference>
<dbReference type="InterPro" id="IPR042050">
    <property type="entry name" value="BIP_NBD"/>
</dbReference>
<dbReference type="PANTHER" id="PTHR19375">
    <property type="entry name" value="HEAT SHOCK PROTEIN 70KDA"/>
    <property type="match status" value="1"/>
</dbReference>
<dbReference type="OrthoDB" id="2401965at2759"/>
<dbReference type="Gene3D" id="3.30.420.40">
    <property type="match status" value="2"/>
</dbReference>
<comment type="similarity">
    <text evidence="3 14">Belongs to the heat shock protein 70 family.</text>
</comment>
<dbReference type="CDD" id="cd10241">
    <property type="entry name" value="ASKHA_NBD_HSP70_BiP"/>
    <property type="match status" value="1"/>
</dbReference>
<dbReference type="Gene3D" id="2.60.34.10">
    <property type="entry name" value="Substrate Binding Domain Of DNAk, Chain A, domain 1"/>
    <property type="match status" value="1"/>
</dbReference>
<evidence type="ECO:0000256" key="15">
    <source>
        <dbReference type="SAM" id="MobiDB-lite"/>
    </source>
</evidence>
<keyword evidence="8" id="KW-0256">Endoplasmic reticulum</keyword>
<feature type="chain" id="PRO_5035326843" description="Endoplasmic reticulum chaperone BiP" evidence="16">
    <location>
        <begin position="40"/>
        <end position="672"/>
    </location>
</feature>
<dbReference type="Gene3D" id="3.30.30.30">
    <property type="match status" value="1"/>
</dbReference>
<evidence type="ECO:0000313" key="17">
    <source>
        <dbReference type="EMBL" id="KAF7719832.1"/>
    </source>
</evidence>
<evidence type="ECO:0000256" key="1">
    <source>
        <dbReference type="ARBA" id="ARBA00002226"/>
    </source>
</evidence>
<evidence type="ECO:0000313" key="18">
    <source>
        <dbReference type="Proteomes" id="UP000631181"/>
    </source>
</evidence>
<comment type="caution">
    <text evidence="17">The sequence shown here is derived from an EMBL/GenBank/DDBJ whole genome shotgun (WGS) entry which is preliminary data.</text>
</comment>
<dbReference type="InterPro" id="IPR013126">
    <property type="entry name" value="Hsp_70_fam"/>
</dbReference>
<evidence type="ECO:0000256" key="8">
    <source>
        <dbReference type="ARBA" id="ARBA00022824"/>
    </source>
</evidence>
<evidence type="ECO:0000256" key="3">
    <source>
        <dbReference type="ARBA" id="ARBA00007381"/>
    </source>
</evidence>
<evidence type="ECO:0000256" key="4">
    <source>
        <dbReference type="ARBA" id="ARBA00012554"/>
    </source>
</evidence>
<keyword evidence="6 16" id="KW-0732">Signal</keyword>
<dbReference type="AlphaFoldDB" id="A0A8J8WKD9"/>
<dbReference type="Proteomes" id="UP000631181">
    <property type="component" value="Unassembled WGS sequence"/>
</dbReference>
<dbReference type="FunFam" id="3.90.640.10:FF:000153">
    <property type="entry name" value="Endoplasmic reticulum chaperone BiP"/>
    <property type="match status" value="1"/>
</dbReference>
<evidence type="ECO:0000256" key="13">
    <source>
        <dbReference type="ARBA" id="ARBA00048056"/>
    </source>
</evidence>
<dbReference type="PROSITE" id="PS00297">
    <property type="entry name" value="HSP70_1"/>
    <property type="match status" value="1"/>
</dbReference>
<evidence type="ECO:0000256" key="6">
    <source>
        <dbReference type="ARBA" id="ARBA00022729"/>
    </source>
</evidence>
<reference evidence="17" key="1">
    <citation type="journal article" date="2020" name="Front. Microbiol.">
        <title>Gene regulatory networks of Penicillium echinulatum 2HH and Penicillium oxalicum 114-2 inferred by a computational biology approach.</title>
        <authorList>
            <person name="Lenz A.R."/>
            <person name="Galan-Vasquez E."/>
            <person name="Balbinot E."/>
            <person name="De Abreu F.P."/>
            <person name="De Oliveira N.S."/>
            <person name="Da Rosa L.O."/>
            <person name="De Avila E Silva S."/>
            <person name="Camassola M."/>
            <person name="Dillon A.J.P."/>
            <person name="Perez-Rueda E."/>
        </authorList>
    </citation>
    <scope>NUCLEOTIDE SEQUENCE</scope>
    <source>
        <strain evidence="17">S1M29</strain>
    </source>
</reference>
<evidence type="ECO:0000256" key="11">
    <source>
        <dbReference type="ARBA" id="ARBA00023186"/>
    </source>
</evidence>
<dbReference type="PROSITE" id="PS00329">
    <property type="entry name" value="HSP70_2"/>
    <property type="match status" value="1"/>
</dbReference>
<dbReference type="Gene3D" id="3.90.640.10">
    <property type="entry name" value="Actin, Chain A, domain 4"/>
    <property type="match status" value="1"/>
</dbReference>
<evidence type="ECO:0000256" key="10">
    <source>
        <dbReference type="ARBA" id="ARBA00023016"/>
    </source>
</evidence>
<protein>
    <recommendedName>
        <fullName evidence="5">Endoplasmic reticulum chaperone BiP</fullName>
        <ecNumber evidence="4">3.6.4.10</ecNumber>
    </recommendedName>
    <alternativeName>
        <fullName evidence="12">Immunoglobulin heavy chain-binding protein homolog</fullName>
    </alternativeName>
</protein>
<evidence type="ECO:0000256" key="5">
    <source>
        <dbReference type="ARBA" id="ARBA00019933"/>
    </source>
</evidence>
<dbReference type="Pfam" id="PF00012">
    <property type="entry name" value="HSP70"/>
    <property type="match status" value="1"/>
</dbReference>
<evidence type="ECO:0000256" key="7">
    <source>
        <dbReference type="ARBA" id="ARBA00022741"/>
    </source>
</evidence>
<dbReference type="FunFam" id="1.20.1270.10:FF:000009">
    <property type="entry name" value="DnaK-type molecular chaperone BiP"/>
    <property type="match status" value="1"/>
</dbReference>
<dbReference type="SUPFAM" id="SSF100934">
    <property type="entry name" value="Heat shock protein 70kD (HSP70), C-terminal subdomain"/>
    <property type="match status" value="1"/>
</dbReference>
<feature type="signal peptide" evidence="16">
    <location>
        <begin position="1"/>
        <end position="39"/>
    </location>
</feature>
<dbReference type="NCBIfam" id="NF001413">
    <property type="entry name" value="PRK00290.1"/>
    <property type="match status" value="1"/>
</dbReference>
<feature type="compositionally biased region" description="Acidic residues" evidence="15">
    <location>
        <begin position="661"/>
        <end position="672"/>
    </location>
</feature>
<dbReference type="GO" id="GO:0006986">
    <property type="term" value="P:response to unfolded protein"/>
    <property type="evidence" value="ECO:0007669"/>
    <property type="project" value="UniProtKB-ARBA"/>
</dbReference>
<comment type="catalytic activity">
    <reaction evidence="13">
        <text>ATP + H2O = ADP + phosphate + H(+)</text>
        <dbReference type="Rhea" id="RHEA:13065"/>
        <dbReference type="ChEBI" id="CHEBI:15377"/>
        <dbReference type="ChEBI" id="CHEBI:15378"/>
        <dbReference type="ChEBI" id="CHEBI:30616"/>
        <dbReference type="ChEBI" id="CHEBI:43474"/>
        <dbReference type="ChEBI" id="CHEBI:456216"/>
        <dbReference type="EC" id="3.6.4.10"/>
    </reaction>
</comment>
<dbReference type="InterPro" id="IPR029048">
    <property type="entry name" value="HSP70_C_sf"/>
</dbReference>
<dbReference type="SUPFAM" id="SSF100920">
    <property type="entry name" value="Heat shock protein 70kD (HSP70), peptide-binding domain"/>
    <property type="match status" value="1"/>
</dbReference>
<comment type="subcellular location">
    <subcellularLocation>
        <location evidence="2">Endoplasmic reticulum lumen</location>
    </subcellularLocation>
</comment>
<evidence type="ECO:0000256" key="9">
    <source>
        <dbReference type="ARBA" id="ARBA00022840"/>
    </source>
</evidence>
<dbReference type="PROSITE" id="PS01036">
    <property type="entry name" value="HSP70_3"/>
    <property type="match status" value="1"/>
</dbReference>
<keyword evidence="18" id="KW-1185">Reference proteome</keyword>
<dbReference type="FunFam" id="3.30.30.30:FF:000001">
    <property type="entry name" value="heat shock 70 kDa protein-like"/>
    <property type="match status" value="1"/>
</dbReference>
<keyword evidence="7 14" id="KW-0547">Nucleotide-binding</keyword>
<organism evidence="17 18">
    <name type="scientific">Penicillium ucsense</name>
    <dbReference type="NCBI Taxonomy" id="2839758"/>
    <lineage>
        <taxon>Eukaryota</taxon>
        <taxon>Fungi</taxon>
        <taxon>Dikarya</taxon>
        <taxon>Ascomycota</taxon>
        <taxon>Pezizomycotina</taxon>
        <taxon>Eurotiomycetes</taxon>
        <taxon>Eurotiomycetidae</taxon>
        <taxon>Eurotiales</taxon>
        <taxon>Aspergillaceae</taxon>
        <taxon>Penicillium</taxon>
    </lineage>
</organism>
<dbReference type="GO" id="GO:0005788">
    <property type="term" value="C:endoplasmic reticulum lumen"/>
    <property type="evidence" value="ECO:0007669"/>
    <property type="project" value="UniProtKB-SubCell"/>
</dbReference>
<dbReference type="InterPro" id="IPR043129">
    <property type="entry name" value="ATPase_NBD"/>
</dbReference>
<dbReference type="SUPFAM" id="SSF53067">
    <property type="entry name" value="Actin-like ATPase domain"/>
    <property type="match status" value="2"/>
</dbReference>
<dbReference type="GO" id="GO:0140662">
    <property type="term" value="F:ATP-dependent protein folding chaperone"/>
    <property type="evidence" value="ECO:0007669"/>
    <property type="project" value="InterPro"/>
</dbReference>
<keyword evidence="10 17" id="KW-0346">Stress response</keyword>
<evidence type="ECO:0000256" key="12">
    <source>
        <dbReference type="ARBA" id="ARBA00031728"/>
    </source>
</evidence>
<dbReference type="FunFam" id="2.60.34.10:FF:000002">
    <property type="entry name" value="Heat shock 70 kDa"/>
    <property type="match status" value="1"/>
</dbReference>
<keyword evidence="9 14" id="KW-0067">ATP-binding</keyword>
<dbReference type="PRINTS" id="PR00301">
    <property type="entry name" value="HEATSHOCK70"/>
</dbReference>
<gene>
    <name evidence="17" type="ORF">PECM_004620</name>
</gene>
<sequence>MSRLMSRAGASKGFTWTTVFYLLLVLIAPLALFGTTAHAEEENSPENYGTVIGIDLGTTYSCVGVMQNGKVEILANDQGNRITPSYVAFTDEERLVGDAAKNQYAANPQRTIFDVKRLIGRKFDDKDIQKDAKNFPFKVVNKDGKPMVKVDVNKTAKTFTPEQISAMILEKMKDVAESFLGKSVTHAVVTVPAYFNDAQRQATKDAGTIAGLNVLRVVNEPTAAAIAYGLDKTGDERQVIVYDLGGGTFDVSLLSIDNGVFEVLATAGDTHLGGEDFDHRVMDYFVKLYNKKNDVDIRKDLKTMGKLKREVEKAKRTLSSQMSTRIEIEAFHNGNDFSETLTRAKFEELNMDLFKKTLKPVEQVLKDAKVKKSEVDDIVLVGGSTRIPKVQALLEEYFGGKKASKGINPDEAVAFGAAVQAGVLGGDETLSEVVLMDVNPLTLGIETTGGVMTKLIPRNSVIPTRKSQIFSTAADNQPTVLIQVFEGERSMTKDNNLLGKFELTGIPPAPRGVPQIEVAFDLDANGILKVSASDKGTGKAESITITNDKGRLSQEEIDRMVAEAEEFAEEDKAMKAKIEARNGLENYAFSLKAQVGDEKGLGGQIDEDDKQTILDAVKEALDWLEDNAATASAEDFEEQKEQLSSVAYPITSKLYGSGAPPEDEEPMDHDEL</sequence>
<dbReference type="InterPro" id="IPR029047">
    <property type="entry name" value="HSP70_peptide-bd_sf"/>
</dbReference>
<dbReference type="Gene3D" id="1.20.1270.10">
    <property type="match status" value="1"/>
</dbReference>
<evidence type="ECO:0000256" key="2">
    <source>
        <dbReference type="ARBA" id="ARBA00004319"/>
    </source>
</evidence>
<proteinExistence type="inferred from homology"/>
<evidence type="ECO:0000256" key="16">
    <source>
        <dbReference type="SAM" id="SignalP"/>
    </source>
</evidence>
<comment type="function">
    <text evidence="1">Probably plays a role in facilitating the assembly of multimeric protein complexes inside the ER. Is required for secretory polypeptide translocation. May physically associate with SEC63 protein in the endoplasmic reticulum and this interaction may be regulated by ATP hydrolysis.</text>
</comment>
<dbReference type="FunFam" id="3.30.420.40:FF:000172">
    <property type="entry name" value="Heat shock 70 kDa protein"/>
    <property type="match status" value="1"/>
</dbReference>